<dbReference type="AlphaFoldDB" id="A0A7W6WKT1"/>
<dbReference type="GO" id="GO:1902600">
    <property type="term" value="P:proton transmembrane transport"/>
    <property type="evidence" value="ECO:0007669"/>
    <property type="project" value="UniProtKB-KW"/>
</dbReference>
<accession>A0A7W6WKT1</accession>
<dbReference type="InterPro" id="IPR016989">
    <property type="entry name" value="Atp1_alphaprobac"/>
</dbReference>
<feature type="region of interest" description="Disordered" evidence="2">
    <location>
        <begin position="20"/>
        <end position="41"/>
    </location>
</feature>
<comment type="similarity">
    <text evidence="1">Belongs to the bacterial AtpI family.</text>
</comment>
<keyword evidence="1" id="KW-0813">Transport</keyword>
<evidence type="ECO:0000256" key="1">
    <source>
        <dbReference type="PIRNR" id="PIRNR032126"/>
    </source>
</evidence>
<protein>
    <recommendedName>
        <fullName evidence="1">ATP synthase protein I</fullName>
    </recommendedName>
</protein>
<dbReference type="RefSeq" id="WP_184433304.1">
    <property type="nucleotide sequence ID" value="NZ_JACIGI010000009.1"/>
</dbReference>
<dbReference type="Proteomes" id="UP000555728">
    <property type="component" value="Unassembled WGS sequence"/>
</dbReference>
<dbReference type="EMBL" id="JACIGI010000009">
    <property type="protein sequence ID" value="MBB4285677.1"/>
    <property type="molecule type" value="Genomic_DNA"/>
</dbReference>
<feature type="region of interest" description="Disordered" evidence="2">
    <location>
        <begin position="118"/>
        <end position="142"/>
    </location>
</feature>
<dbReference type="InterPro" id="IPR032820">
    <property type="entry name" value="ATPase_put"/>
</dbReference>
<organism evidence="4 5">
    <name type="scientific">Roseospira goensis</name>
    <dbReference type="NCBI Taxonomy" id="391922"/>
    <lineage>
        <taxon>Bacteria</taxon>
        <taxon>Pseudomonadati</taxon>
        <taxon>Pseudomonadota</taxon>
        <taxon>Alphaproteobacteria</taxon>
        <taxon>Rhodospirillales</taxon>
        <taxon>Rhodospirillaceae</taxon>
        <taxon>Roseospira</taxon>
    </lineage>
</organism>
<evidence type="ECO:0000256" key="2">
    <source>
        <dbReference type="SAM" id="MobiDB-lite"/>
    </source>
</evidence>
<feature type="transmembrane region" description="Helical" evidence="3">
    <location>
        <begin position="53"/>
        <end position="71"/>
    </location>
</feature>
<comment type="function">
    <text evidence="1">A possible function for this protein is to guide the assembly of the membrane sector of the ATPase enzyme complex.</text>
</comment>
<evidence type="ECO:0000256" key="3">
    <source>
        <dbReference type="SAM" id="Phobius"/>
    </source>
</evidence>
<sequence length="142" mass="14850">MTDDRDTRSTLDALEARIRAARGRGRSAATPADEDAADDGPARGTGMGLGLRIGLEMVVTVLVGAGIGYLLDLWLGTAPILMVVFLFLGAAAGVSTVYRVVRGLDEAVGLGRAIEAKEREEAARRAAGDTADPEAGKARRRD</sequence>
<proteinExistence type="inferred from homology"/>
<feature type="transmembrane region" description="Helical" evidence="3">
    <location>
        <begin position="77"/>
        <end position="98"/>
    </location>
</feature>
<keyword evidence="5" id="KW-1185">Reference proteome</keyword>
<dbReference type="PIRSF" id="PIRSF032126">
    <property type="entry name" value="F0F1_ATP_synthase_subunit_I"/>
    <property type="match status" value="1"/>
</dbReference>
<evidence type="ECO:0000313" key="4">
    <source>
        <dbReference type="EMBL" id="MBB4285677.1"/>
    </source>
</evidence>
<dbReference type="GO" id="GO:0045259">
    <property type="term" value="C:proton-transporting ATP synthase complex"/>
    <property type="evidence" value="ECO:0007669"/>
    <property type="project" value="UniProtKB-UniRule"/>
</dbReference>
<evidence type="ECO:0000313" key="5">
    <source>
        <dbReference type="Proteomes" id="UP000555728"/>
    </source>
</evidence>
<comment type="caution">
    <text evidence="4">The sequence shown here is derived from an EMBL/GenBank/DDBJ whole genome shotgun (WGS) entry which is preliminary data.</text>
</comment>
<feature type="compositionally biased region" description="Basic and acidic residues" evidence="2">
    <location>
        <begin position="118"/>
        <end position="127"/>
    </location>
</feature>
<keyword evidence="1" id="KW-0406">Ion transport</keyword>
<reference evidence="4 5" key="1">
    <citation type="submission" date="2020-08" db="EMBL/GenBank/DDBJ databases">
        <title>Genome sequencing of Purple Non-Sulfur Bacteria from various extreme environments.</title>
        <authorList>
            <person name="Mayer M."/>
        </authorList>
    </citation>
    <scope>NUCLEOTIDE SEQUENCE [LARGE SCALE GENOMIC DNA]</scope>
    <source>
        <strain evidence="4 5">JA135</strain>
    </source>
</reference>
<keyword evidence="3" id="KW-0812">Transmembrane</keyword>
<name>A0A7W6WKT1_9PROT</name>
<keyword evidence="1 3" id="KW-0472">Membrane</keyword>
<keyword evidence="3" id="KW-1133">Transmembrane helix</keyword>
<dbReference type="Pfam" id="PF09527">
    <property type="entry name" value="ATPase_gene1"/>
    <property type="match status" value="1"/>
</dbReference>
<keyword evidence="1" id="KW-0375">Hydrogen ion transport</keyword>
<gene>
    <name evidence="4" type="ORF">GGD88_001397</name>
</gene>